<organism evidence="2 3">
    <name type="scientific">Purpureocillium lilacinum</name>
    <name type="common">Paecilomyces lilacinus</name>
    <dbReference type="NCBI Taxonomy" id="33203"/>
    <lineage>
        <taxon>Eukaryota</taxon>
        <taxon>Fungi</taxon>
        <taxon>Dikarya</taxon>
        <taxon>Ascomycota</taxon>
        <taxon>Pezizomycotina</taxon>
        <taxon>Sordariomycetes</taxon>
        <taxon>Hypocreomycetidae</taxon>
        <taxon>Hypocreales</taxon>
        <taxon>Ophiocordycipitaceae</taxon>
        <taxon>Purpureocillium</taxon>
    </lineage>
</organism>
<comment type="caution">
    <text evidence="2">The sequence shown here is derived from an EMBL/GenBank/DDBJ whole genome shotgun (WGS) entry which is preliminary data.</text>
</comment>
<sequence>MEDRGGDTVRLGTYGSAPRAGWTPLWGRPFAAPDKITGVPRVTGHGTQDGHPSSIQHVRRRPGARGMGGPTRLIGLIELCLLEEAVSEGRAMVRGTEDLVAHQGDPQVALRRLGSKSSTECVVRLAWLPRRQDGKAIVFAVGARAWFRLHDALGVSPAVGAVPSASLGTVLGTIPTGTLRAKPEVGSSEEAGAPDASALRAREANYQEKPFSATEPGAETGRGEGPLCHLTHTFGTQVPDWHAARAGGGGVGWTRFKFDGASLAQVVARLGRGEERELNQCQGRAGADQQPGTRFHAGPTSQSRVGATPRSSAGPCWGLGVGGVPQGAAPTEFGPEALPRLEWQWAGKRRLASRMATGSLPRAVAWSHSHSRPLVGHPTLLGRRRLRQQAVEEPHPAIQPPGTSTPAHRNVQTLAAGFITGDGAWESPGVDQLATKVGCTRISGATCTHDSYQVQIASSTDSTLPQG</sequence>
<protein>
    <submittedName>
        <fullName evidence="2">Uncharacterized protein</fullName>
    </submittedName>
</protein>
<feature type="region of interest" description="Disordered" evidence="1">
    <location>
        <begin position="44"/>
        <end position="64"/>
    </location>
</feature>
<feature type="region of interest" description="Disordered" evidence="1">
    <location>
        <begin position="283"/>
        <end position="311"/>
    </location>
</feature>
<evidence type="ECO:0000313" key="3">
    <source>
        <dbReference type="Proteomes" id="UP001287286"/>
    </source>
</evidence>
<reference evidence="2 3" key="1">
    <citation type="journal article" date="2024" name="Microbiol. Resour. Announc.">
        <title>Genome annotations for the ascomycete fungi Trichoderma harzianum, Trichoderma aggressivum, and Purpureocillium lilacinum.</title>
        <authorList>
            <person name="Beijen E.P.W."/>
            <person name="Ohm R.A."/>
        </authorList>
    </citation>
    <scope>NUCLEOTIDE SEQUENCE [LARGE SCALE GENOMIC DNA]</scope>
    <source>
        <strain evidence="2 3">CBS 150709</strain>
    </source>
</reference>
<evidence type="ECO:0000313" key="2">
    <source>
        <dbReference type="EMBL" id="KAK4093697.1"/>
    </source>
</evidence>
<proteinExistence type="predicted"/>
<evidence type="ECO:0000256" key="1">
    <source>
        <dbReference type="SAM" id="MobiDB-lite"/>
    </source>
</evidence>
<keyword evidence="3" id="KW-1185">Reference proteome</keyword>
<gene>
    <name evidence="2" type="ORF">Purlil1_2031</name>
</gene>
<dbReference type="Proteomes" id="UP001287286">
    <property type="component" value="Unassembled WGS sequence"/>
</dbReference>
<feature type="compositionally biased region" description="Polar residues" evidence="1">
    <location>
        <begin position="299"/>
        <end position="311"/>
    </location>
</feature>
<accession>A0ABR0CBD5</accession>
<name>A0ABR0CBD5_PURLI</name>
<dbReference type="EMBL" id="JAWRVI010000005">
    <property type="protein sequence ID" value="KAK4093697.1"/>
    <property type="molecule type" value="Genomic_DNA"/>
</dbReference>